<dbReference type="RefSeq" id="WP_164550490.1">
    <property type="nucleotide sequence ID" value="NZ_UZWD01000069.1"/>
</dbReference>
<dbReference type="EMBL" id="UZWD01000069">
    <property type="protein sequence ID" value="VDS06731.1"/>
    <property type="molecule type" value="Genomic_DNA"/>
</dbReference>
<dbReference type="GO" id="GO:0016787">
    <property type="term" value="F:hydrolase activity"/>
    <property type="evidence" value="ECO:0007669"/>
    <property type="project" value="UniProtKB-UniRule"/>
</dbReference>
<dbReference type="InterPro" id="IPR002641">
    <property type="entry name" value="PNPLA_dom"/>
</dbReference>
<keyword evidence="2" id="KW-0378">Hydrolase</keyword>
<sequence>MRRLLRISILVLAAATLAGCANFAPKRPDIPVALINDAAVGPLTTAKLRYWGDDPEFAAGHTRVKPGSDGRVDFLTLSGGGINGAYGAGYLVGWSQSGKRPEFEVVTGISVGAIIAPLALLGPKYDGRLHQVFESLSQASNPKANVLSAVFGAPAMLDNAPVRRAIALSVDEQVLSEVAAAHRAGRRLYVGTTNLDAQRPVVWDIGAIANSTLPDKLQLVREIILASTAVPTVFSPVLIDVDAQGVSYNEMHVDGGVTEQVLLMPGGWGKVGNASSARLYVIFNGVVDASPTTVQMTSMRLLERSLPTLLKYLGRANLAELANSARRSGVKYNITAIPGSFPESDSLFGSPQWLAQLYQYGLDSGKMGSWREQG</sequence>
<dbReference type="GO" id="GO:0016042">
    <property type="term" value="P:lipid catabolic process"/>
    <property type="evidence" value="ECO:0007669"/>
    <property type="project" value="UniProtKB-UniRule"/>
</dbReference>
<feature type="short sequence motif" description="GXGXXG" evidence="2">
    <location>
        <begin position="79"/>
        <end position="84"/>
    </location>
</feature>
<keyword evidence="6" id="KW-1185">Reference proteome</keyword>
<proteinExistence type="predicted"/>
<keyword evidence="2" id="KW-0442">Lipid degradation</keyword>
<evidence type="ECO:0000259" key="4">
    <source>
        <dbReference type="PROSITE" id="PS51635"/>
    </source>
</evidence>
<name>A0A447IGV1_9HYPH</name>
<accession>A0A447IGV1</accession>
<feature type="signal peptide" evidence="3">
    <location>
        <begin position="1"/>
        <end position="23"/>
    </location>
</feature>
<feature type="active site" description="Proton acceptor" evidence="2">
    <location>
        <position position="254"/>
    </location>
</feature>
<gene>
    <name evidence="5" type="ORF">DEVEQU_03896</name>
</gene>
<dbReference type="Gene3D" id="3.40.1090.10">
    <property type="entry name" value="Cytosolic phospholipase A2 catalytic domain"/>
    <property type="match status" value="1"/>
</dbReference>
<feature type="short sequence motif" description="DGA/G" evidence="2">
    <location>
        <begin position="254"/>
        <end position="256"/>
    </location>
</feature>
<evidence type="ECO:0000313" key="5">
    <source>
        <dbReference type="EMBL" id="VDS06731.1"/>
    </source>
</evidence>
<evidence type="ECO:0000256" key="1">
    <source>
        <dbReference type="ARBA" id="ARBA00023098"/>
    </source>
</evidence>
<dbReference type="Proteomes" id="UP000268844">
    <property type="component" value="Unassembled WGS sequence"/>
</dbReference>
<feature type="domain" description="PNPLA" evidence="4">
    <location>
        <begin position="75"/>
        <end position="270"/>
    </location>
</feature>
<protein>
    <submittedName>
        <fullName evidence="5">Patatin-like phospholipase</fullName>
    </submittedName>
</protein>
<evidence type="ECO:0000313" key="6">
    <source>
        <dbReference type="Proteomes" id="UP000268844"/>
    </source>
</evidence>
<dbReference type="InterPro" id="IPR016035">
    <property type="entry name" value="Acyl_Trfase/lysoPLipase"/>
</dbReference>
<dbReference type="AlphaFoldDB" id="A0A447IGV1"/>
<dbReference type="PROSITE" id="PS51635">
    <property type="entry name" value="PNPLA"/>
    <property type="match status" value="1"/>
</dbReference>
<dbReference type="SUPFAM" id="SSF52151">
    <property type="entry name" value="FabD/lysophospholipase-like"/>
    <property type="match status" value="1"/>
</dbReference>
<keyword evidence="1 2" id="KW-0443">Lipid metabolism</keyword>
<organism evidence="5 6">
    <name type="scientific">Devosia equisanguinis</name>
    <dbReference type="NCBI Taxonomy" id="2490941"/>
    <lineage>
        <taxon>Bacteria</taxon>
        <taxon>Pseudomonadati</taxon>
        <taxon>Pseudomonadota</taxon>
        <taxon>Alphaproteobacteria</taxon>
        <taxon>Hyphomicrobiales</taxon>
        <taxon>Devosiaceae</taxon>
        <taxon>Devosia</taxon>
    </lineage>
</organism>
<feature type="active site" description="Nucleophile" evidence="2">
    <location>
        <position position="110"/>
    </location>
</feature>
<keyword evidence="3" id="KW-0732">Signal</keyword>
<dbReference type="PROSITE" id="PS51257">
    <property type="entry name" value="PROKAR_LIPOPROTEIN"/>
    <property type="match status" value="1"/>
</dbReference>
<feature type="short sequence motif" description="GXSXG" evidence="2">
    <location>
        <begin position="108"/>
        <end position="112"/>
    </location>
</feature>
<evidence type="ECO:0000256" key="3">
    <source>
        <dbReference type="SAM" id="SignalP"/>
    </source>
</evidence>
<dbReference type="Pfam" id="PF01734">
    <property type="entry name" value="Patatin"/>
    <property type="match status" value="1"/>
</dbReference>
<evidence type="ECO:0000256" key="2">
    <source>
        <dbReference type="PROSITE-ProRule" id="PRU01161"/>
    </source>
</evidence>
<feature type="chain" id="PRO_5019113882" evidence="3">
    <location>
        <begin position="24"/>
        <end position="374"/>
    </location>
</feature>
<reference evidence="5 6" key="1">
    <citation type="submission" date="2018-12" db="EMBL/GenBank/DDBJ databases">
        <authorList>
            <person name="Criscuolo A."/>
        </authorList>
    </citation>
    <scope>NUCLEOTIDE SEQUENCE [LARGE SCALE GENOMIC DNA]</scope>
    <source>
        <strain evidence="5">ACIP1116281</strain>
    </source>
</reference>